<organism evidence="1 2">
    <name type="scientific">Brassica cretica</name>
    <name type="common">Mustard</name>
    <dbReference type="NCBI Taxonomy" id="69181"/>
    <lineage>
        <taxon>Eukaryota</taxon>
        <taxon>Viridiplantae</taxon>
        <taxon>Streptophyta</taxon>
        <taxon>Embryophyta</taxon>
        <taxon>Tracheophyta</taxon>
        <taxon>Spermatophyta</taxon>
        <taxon>Magnoliopsida</taxon>
        <taxon>eudicotyledons</taxon>
        <taxon>Gunneridae</taxon>
        <taxon>Pentapetalae</taxon>
        <taxon>rosids</taxon>
        <taxon>malvids</taxon>
        <taxon>Brassicales</taxon>
        <taxon>Brassicaceae</taxon>
        <taxon>Brassiceae</taxon>
        <taxon>Brassica</taxon>
    </lineage>
</organism>
<comment type="caution">
    <text evidence="1">The sequence shown here is derived from an EMBL/GenBank/DDBJ whole genome shotgun (WGS) entry which is preliminary data.</text>
</comment>
<proteinExistence type="predicted"/>
<gene>
    <name evidence="1" type="ORF">F2Q69_00014366</name>
</gene>
<dbReference type="Proteomes" id="UP000712600">
    <property type="component" value="Unassembled WGS sequence"/>
</dbReference>
<reference evidence="1" key="1">
    <citation type="submission" date="2019-12" db="EMBL/GenBank/DDBJ databases">
        <title>Genome sequencing and annotation of Brassica cretica.</title>
        <authorList>
            <person name="Studholme D.J."/>
            <person name="Sarris P."/>
        </authorList>
    </citation>
    <scope>NUCLEOTIDE SEQUENCE</scope>
    <source>
        <strain evidence="1">PFS-109/04</strain>
        <tissue evidence="1">Leaf</tissue>
    </source>
</reference>
<protein>
    <submittedName>
        <fullName evidence="1">Uncharacterized protein</fullName>
    </submittedName>
</protein>
<evidence type="ECO:0000313" key="2">
    <source>
        <dbReference type="Proteomes" id="UP000712600"/>
    </source>
</evidence>
<sequence>MVDRGSWLQRLGLVKLCVFGVNLLEQRCGQANFYQGVVSYVIKGFNSCGAMLLVPSFGSSSTSKPFV</sequence>
<evidence type="ECO:0000313" key="1">
    <source>
        <dbReference type="EMBL" id="KAF3555509.1"/>
    </source>
</evidence>
<dbReference type="EMBL" id="QGKX02000996">
    <property type="protein sequence ID" value="KAF3555509.1"/>
    <property type="molecule type" value="Genomic_DNA"/>
</dbReference>
<name>A0A8S9QYI6_BRACR</name>
<accession>A0A8S9QYI6</accession>
<dbReference type="AlphaFoldDB" id="A0A8S9QYI6"/>